<reference evidence="1" key="1">
    <citation type="submission" date="2016-08" db="EMBL/GenBank/DDBJ databases">
        <title>Complete Genome Seqeunce of Paenibacillus sp. BIHB 4019 from tea rhizoplane.</title>
        <authorList>
            <person name="Thakur R."/>
            <person name="Swarnkar M.K."/>
            <person name="Gulati A."/>
        </authorList>
    </citation>
    <scope>NUCLEOTIDE SEQUENCE [LARGE SCALE GENOMIC DNA]</scope>
    <source>
        <strain evidence="1">BIHB4019</strain>
    </source>
</reference>
<protein>
    <submittedName>
        <fullName evidence="1">Uncharacterized protein</fullName>
    </submittedName>
</protein>
<proteinExistence type="predicted"/>
<dbReference type="AlphaFoldDB" id="A0A1B2DC80"/>
<name>A0A1B2DC80_9BACL</name>
<accession>A0A1B2DC80</accession>
<sequence>MPCSNPRRYNANANAAKNLLLVWLLVLGFELKGMAQAQKRLSSFSLPLGGGMKKAKWNEKVELEKRERSLLPLNFPLKGVFEEIQG</sequence>
<organism evidence="1">
    <name type="scientific">Paenibacillus sp. BIHB 4019</name>
    <dbReference type="NCBI Taxonomy" id="1870819"/>
    <lineage>
        <taxon>Bacteria</taxon>
        <taxon>Bacillati</taxon>
        <taxon>Bacillota</taxon>
        <taxon>Bacilli</taxon>
        <taxon>Bacillales</taxon>
        <taxon>Paenibacillaceae</taxon>
        <taxon>Paenibacillus</taxon>
    </lineage>
</organism>
<gene>
    <name evidence="1" type="ORF">BBD42_01540</name>
</gene>
<dbReference type="EMBL" id="CP016808">
    <property type="protein sequence ID" value="ANY65308.1"/>
    <property type="molecule type" value="Genomic_DNA"/>
</dbReference>
<evidence type="ECO:0000313" key="1">
    <source>
        <dbReference type="EMBL" id="ANY65308.1"/>
    </source>
</evidence>